<dbReference type="Pfam" id="PF01061">
    <property type="entry name" value="ABC2_membrane"/>
    <property type="match status" value="2"/>
</dbReference>
<feature type="transmembrane region" description="Helical" evidence="9">
    <location>
        <begin position="701"/>
        <end position="720"/>
    </location>
</feature>
<dbReference type="Proteomes" id="UP000094336">
    <property type="component" value="Unassembled WGS sequence"/>
</dbReference>
<dbReference type="STRING" id="984486.A0A1E3QT25"/>
<accession>A0A1E3QT25</accession>
<dbReference type="InterPro" id="IPR013525">
    <property type="entry name" value="ABC2_TM"/>
</dbReference>
<dbReference type="Gene3D" id="3.40.50.300">
    <property type="entry name" value="P-loop containing nucleotide triphosphate hydrolases"/>
    <property type="match status" value="1"/>
</dbReference>
<dbReference type="InterPro" id="IPR003439">
    <property type="entry name" value="ABC_transporter-like_ATP-bd"/>
</dbReference>
<dbReference type="GO" id="GO:0016887">
    <property type="term" value="F:ATP hydrolysis activity"/>
    <property type="evidence" value="ECO:0007669"/>
    <property type="project" value="InterPro"/>
</dbReference>
<evidence type="ECO:0000313" key="12">
    <source>
        <dbReference type="Proteomes" id="UP000094336"/>
    </source>
</evidence>
<dbReference type="Pfam" id="PF00005">
    <property type="entry name" value="ABC_tran"/>
    <property type="match status" value="1"/>
</dbReference>
<feature type="transmembrane region" description="Helical" evidence="9">
    <location>
        <begin position="941"/>
        <end position="962"/>
    </location>
</feature>
<evidence type="ECO:0000256" key="2">
    <source>
        <dbReference type="ARBA" id="ARBA00022448"/>
    </source>
</evidence>
<keyword evidence="3 9" id="KW-0812">Transmembrane</keyword>
<feature type="region of interest" description="Disordered" evidence="8">
    <location>
        <begin position="301"/>
        <end position="324"/>
    </location>
</feature>
<feature type="transmembrane region" description="Helical" evidence="9">
    <location>
        <begin position="822"/>
        <end position="839"/>
    </location>
</feature>
<feature type="transmembrane region" description="Helical" evidence="9">
    <location>
        <begin position="142"/>
        <end position="161"/>
    </location>
</feature>
<dbReference type="CDD" id="cd03232">
    <property type="entry name" value="ABCG_PDR_domain2"/>
    <property type="match status" value="1"/>
</dbReference>
<evidence type="ECO:0000256" key="3">
    <source>
        <dbReference type="ARBA" id="ARBA00022692"/>
    </source>
</evidence>
<evidence type="ECO:0000256" key="1">
    <source>
        <dbReference type="ARBA" id="ARBA00004141"/>
    </source>
</evidence>
<dbReference type="AlphaFoldDB" id="A0A1E3QT25"/>
<dbReference type="GO" id="GO:0005524">
    <property type="term" value="F:ATP binding"/>
    <property type="evidence" value="ECO:0007669"/>
    <property type="project" value="UniProtKB-KW"/>
</dbReference>
<sequence length="972" mass="110016">MLFTVIGNILMSLLLASIFYNLKADTESFYYRNAAMFIAILFNAFSSILEIFALYESRPIVEKHKSYALYHPSADAFASIITELPSKFFVSIGFNLIYYFMVNFRRSPGHFFFYYLVSITSTICMSHLFRTIGAATTSHSQAMTQATILLLALTIYTGFVIPTPKMLGWSRWINYLDPIGYAFEALISNEFSGRTFACSRYVPKGPDYLDAPKASTICSVVGAVPGQAFVSGETYINTAYAYYNKNRWRNWGILVSFTVFFLFTYVVLTEYNKGAMQKGEVLLFQKRSLKKLKQQQKISDEETGSLEKVSREQEEEGSYNDSDKLSGSSNIFHWRDLTYQVKIKTENRVILNNISGWVKPGQLTALMGASGAGKTTLLNTLSERLTSGAVTNGIRMVNGHPLDDFFQRTTGYVQQQDLHLVTSTVREAMRFSAYLRQPASVTKREKDDYVEYCIDLLGMQKYADAVVGVAGEGLNVEQRKRLTIGVELAAKPKFLLFFDEPTSGLDSQTAWSICKLMRKLANHGQAILCTIHQPSAMLLKEFDRLLFLQKGGQTIYFGDLGENCNTLIDYFEEHGAPKCPPEANPAEWMLEVIGAAPGSKANQDYHEVWCNSTEFQEVQRNLDVMEQELSKLPKEDAADANQTYAASLWQQYVCVTRRVFEQYWRLPMYIYSKLALAVFSSLFNGFSFFKANKSLQGLQNQMFSIFMLMVMFNTLVQQYLPQFVSQRDLYEARERPSKAFSWVAFIAAQVTAEIPWLILCGTLSYFCWYYPIGFYQNAVVTDTVNSRGIIMWILIVIFYVYTSTMGQLCISFMQLSDNAANLANLLFTICLNFCGVLASEERLPGFWVFMYRCNPFTYLIQSMLSNGLANSSVTCSSEELLKFVPAAGKTCGEYMQSYISSFGGYLVDETATGVCEFCTTATTNDFLGSVNARYSERGRNIGILICFIVINIIGTFLLYWAARVPKKSRAKK</sequence>
<evidence type="ECO:0000256" key="5">
    <source>
        <dbReference type="ARBA" id="ARBA00022840"/>
    </source>
</evidence>
<dbReference type="InterPro" id="IPR010929">
    <property type="entry name" value="PDR_CDR_ABC"/>
</dbReference>
<organism evidence="11 12">
    <name type="scientific">Babjeviella inositovora NRRL Y-12698</name>
    <dbReference type="NCBI Taxonomy" id="984486"/>
    <lineage>
        <taxon>Eukaryota</taxon>
        <taxon>Fungi</taxon>
        <taxon>Dikarya</taxon>
        <taxon>Ascomycota</taxon>
        <taxon>Saccharomycotina</taxon>
        <taxon>Pichiomycetes</taxon>
        <taxon>Serinales incertae sedis</taxon>
        <taxon>Babjeviella</taxon>
    </lineage>
</organism>
<keyword evidence="7 9" id="KW-0472">Membrane</keyword>
<dbReference type="InterPro" id="IPR027417">
    <property type="entry name" value="P-loop_NTPase"/>
</dbReference>
<protein>
    <recommendedName>
        <fullName evidence="10">ABC transporter domain-containing protein</fullName>
    </recommendedName>
</protein>
<keyword evidence="12" id="KW-1185">Reference proteome</keyword>
<comment type="subcellular location">
    <subcellularLocation>
        <location evidence="1">Membrane</location>
        <topology evidence="1">Multi-pass membrane protein</topology>
    </subcellularLocation>
</comment>
<dbReference type="FunFam" id="3.40.50.300:FF:000054">
    <property type="entry name" value="ABC multidrug transporter atrF"/>
    <property type="match status" value="1"/>
</dbReference>
<keyword evidence="2" id="KW-0813">Transport</keyword>
<dbReference type="EMBL" id="KV454429">
    <property type="protein sequence ID" value="ODQ80831.1"/>
    <property type="molecule type" value="Genomic_DNA"/>
</dbReference>
<feature type="transmembrane region" description="Helical" evidence="9">
    <location>
        <begin position="740"/>
        <end position="769"/>
    </location>
</feature>
<dbReference type="InterPro" id="IPR003593">
    <property type="entry name" value="AAA+_ATPase"/>
</dbReference>
<feature type="transmembrane region" description="Helical" evidence="9">
    <location>
        <begin position="251"/>
        <end position="268"/>
    </location>
</feature>
<feature type="transmembrane region" description="Helical" evidence="9">
    <location>
        <begin position="668"/>
        <end position="689"/>
    </location>
</feature>
<feature type="transmembrane region" description="Helical" evidence="9">
    <location>
        <begin position="76"/>
        <end position="100"/>
    </location>
</feature>
<evidence type="ECO:0000256" key="7">
    <source>
        <dbReference type="ARBA" id="ARBA00023136"/>
    </source>
</evidence>
<dbReference type="OrthoDB" id="245989at2759"/>
<dbReference type="SMART" id="SM00382">
    <property type="entry name" value="AAA"/>
    <property type="match status" value="1"/>
</dbReference>
<dbReference type="InterPro" id="IPR034003">
    <property type="entry name" value="ABCG_PDR_2"/>
</dbReference>
<reference evidence="12" key="1">
    <citation type="submission" date="2016-05" db="EMBL/GenBank/DDBJ databases">
        <title>Comparative genomics of biotechnologically important yeasts.</title>
        <authorList>
            <consortium name="DOE Joint Genome Institute"/>
            <person name="Riley R."/>
            <person name="Haridas S."/>
            <person name="Wolfe K.H."/>
            <person name="Lopes M.R."/>
            <person name="Hittinger C.T."/>
            <person name="Goker M."/>
            <person name="Salamov A."/>
            <person name="Wisecaver J."/>
            <person name="Long T.M."/>
            <person name="Aerts A.L."/>
            <person name="Barry K."/>
            <person name="Choi C."/>
            <person name="Clum A."/>
            <person name="Coughlan A.Y."/>
            <person name="Deshpande S."/>
            <person name="Douglass A.P."/>
            <person name="Hanson S.J."/>
            <person name="Klenk H.-P."/>
            <person name="Labutti K."/>
            <person name="Lapidus A."/>
            <person name="Lindquist E."/>
            <person name="Lipzen A."/>
            <person name="Meier-Kolthoff J.P."/>
            <person name="Ohm R.A."/>
            <person name="Otillar R.P."/>
            <person name="Pangilinan J."/>
            <person name="Peng Y."/>
            <person name="Rokas A."/>
            <person name="Rosa C.A."/>
            <person name="Scheuner C."/>
            <person name="Sibirny A.A."/>
            <person name="Slot J.C."/>
            <person name="Stielow J.B."/>
            <person name="Sun H."/>
            <person name="Kurtzman C.P."/>
            <person name="Blackwell M."/>
            <person name="Grigoriev I.V."/>
            <person name="Jeffries T.W."/>
        </authorList>
    </citation>
    <scope>NUCLEOTIDE SEQUENCE [LARGE SCALE GENOMIC DNA]</scope>
    <source>
        <strain evidence="12">NRRL Y-12698</strain>
    </source>
</reference>
<dbReference type="GO" id="GO:0016020">
    <property type="term" value="C:membrane"/>
    <property type="evidence" value="ECO:0007669"/>
    <property type="project" value="UniProtKB-SubCell"/>
</dbReference>
<dbReference type="Pfam" id="PF06422">
    <property type="entry name" value="PDR_CDR"/>
    <property type="match status" value="1"/>
</dbReference>
<dbReference type="SUPFAM" id="SSF52540">
    <property type="entry name" value="P-loop containing nucleoside triphosphate hydrolases"/>
    <property type="match status" value="1"/>
</dbReference>
<evidence type="ECO:0000256" key="6">
    <source>
        <dbReference type="ARBA" id="ARBA00022989"/>
    </source>
</evidence>
<evidence type="ECO:0000256" key="4">
    <source>
        <dbReference type="ARBA" id="ARBA00022741"/>
    </source>
</evidence>
<keyword evidence="4" id="KW-0547">Nucleotide-binding</keyword>
<name>A0A1E3QT25_9ASCO</name>
<dbReference type="GeneID" id="30146460"/>
<dbReference type="PROSITE" id="PS50893">
    <property type="entry name" value="ABC_TRANSPORTER_2"/>
    <property type="match status" value="1"/>
</dbReference>
<evidence type="ECO:0000313" key="11">
    <source>
        <dbReference type="EMBL" id="ODQ80831.1"/>
    </source>
</evidence>
<evidence type="ECO:0000256" key="8">
    <source>
        <dbReference type="SAM" id="MobiDB-lite"/>
    </source>
</evidence>
<dbReference type="GO" id="GO:1990961">
    <property type="term" value="P:xenobiotic detoxification by transmembrane export across the plasma membrane"/>
    <property type="evidence" value="ECO:0007669"/>
    <property type="project" value="UniProtKB-ARBA"/>
</dbReference>
<dbReference type="RefSeq" id="XP_018986159.1">
    <property type="nucleotide sequence ID" value="XM_019128607.1"/>
</dbReference>
<keyword evidence="6 9" id="KW-1133">Transmembrane helix</keyword>
<evidence type="ECO:0000259" key="10">
    <source>
        <dbReference type="PROSITE" id="PS50893"/>
    </source>
</evidence>
<feature type="transmembrane region" description="Helical" evidence="9">
    <location>
        <begin position="34"/>
        <end position="55"/>
    </location>
</feature>
<feature type="transmembrane region" description="Helical" evidence="9">
    <location>
        <begin position="789"/>
        <end position="810"/>
    </location>
</feature>
<dbReference type="GO" id="GO:0140359">
    <property type="term" value="F:ABC-type transporter activity"/>
    <property type="evidence" value="ECO:0007669"/>
    <property type="project" value="InterPro"/>
</dbReference>
<feature type="domain" description="ABC transporter" evidence="10">
    <location>
        <begin position="332"/>
        <end position="576"/>
    </location>
</feature>
<keyword evidence="5" id="KW-0067">ATP-binding</keyword>
<feature type="transmembrane region" description="Helical" evidence="9">
    <location>
        <begin position="112"/>
        <end position="130"/>
    </location>
</feature>
<dbReference type="PANTHER" id="PTHR19241">
    <property type="entry name" value="ATP-BINDING CASSETTE TRANSPORTER"/>
    <property type="match status" value="1"/>
</dbReference>
<gene>
    <name evidence="11" type="ORF">BABINDRAFT_161036</name>
</gene>
<proteinExistence type="predicted"/>
<evidence type="ECO:0000256" key="9">
    <source>
        <dbReference type="SAM" id="Phobius"/>
    </source>
</evidence>